<keyword evidence="1" id="KW-0808">Transferase</keyword>
<proteinExistence type="predicted"/>
<evidence type="ECO:0000313" key="2">
    <source>
        <dbReference type="Proteomes" id="UP000057389"/>
    </source>
</evidence>
<accession>A0A109DA41</accession>
<sequence>MDNVISNLKKEFHTHVQADKWGEKYSAKSSVSTLTPEELTELQNAWVQLVIWKQTQVG</sequence>
<gene>
    <name evidence="1" type="ORF">APQ14_04140</name>
</gene>
<keyword evidence="1" id="KW-0830">Ubiquinone</keyword>
<comment type="caution">
    <text evidence="1">The sequence shown here is derived from an EMBL/GenBank/DDBJ whole genome shotgun (WGS) entry which is preliminary data.</text>
</comment>
<dbReference type="Proteomes" id="UP000057389">
    <property type="component" value="Unassembled WGS sequence"/>
</dbReference>
<dbReference type="RefSeq" id="WP_017055143.1">
    <property type="nucleotide sequence ID" value="NZ_AP025514.1"/>
</dbReference>
<organism evidence="1 2">
    <name type="scientific">Vibrio toranzoniae</name>
    <dbReference type="NCBI Taxonomy" id="1194427"/>
    <lineage>
        <taxon>Bacteria</taxon>
        <taxon>Pseudomonadati</taxon>
        <taxon>Pseudomonadota</taxon>
        <taxon>Gammaproteobacteria</taxon>
        <taxon>Vibrionales</taxon>
        <taxon>Vibrionaceae</taxon>
        <taxon>Vibrio</taxon>
    </lineage>
</organism>
<name>A0A109DA41_9VIBR</name>
<dbReference type="GO" id="GO:0032259">
    <property type="term" value="P:methylation"/>
    <property type="evidence" value="ECO:0007669"/>
    <property type="project" value="UniProtKB-KW"/>
</dbReference>
<dbReference type="EMBL" id="LMXU01000009">
    <property type="protein sequence ID" value="KWU01663.1"/>
    <property type="molecule type" value="Genomic_DNA"/>
</dbReference>
<dbReference type="AlphaFoldDB" id="A0A109DA41"/>
<keyword evidence="2" id="KW-1185">Reference proteome</keyword>
<protein>
    <submittedName>
        <fullName evidence="1">3-demethylubiquinone-9 3-methyltransferase</fullName>
    </submittedName>
</protein>
<dbReference type="GeneID" id="300178150"/>
<dbReference type="GO" id="GO:0008168">
    <property type="term" value="F:methyltransferase activity"/>
    <property type="evidence" value="ECO:0007669"/>
    <property type="project" value="UniProtKB-KW"/>
</dbReference>
<reference evidence="1 2" key="1">
    <citation type="submission" date="2015-11" db="EMBL/GenBank/DDBJ databases">
        <title>Draft WGS of Vibrio toranzoniae.</title>
        <authorList>
            <person name="Lasa A."/>
            <person name="Romalde J.L."/>
        </authorList>
    </citation>
    <scope>NUCLEOTIDE SEQUENCE [LARGE SCALE GENOMIC DNA]</scope>
    <source>
        <strain evidence="1 2">Vb 10.8</strain>
    </source>
</reference>
<keyword evidence="1" id="KW-0489">Methyltransferase</keyword>
<evidence type="ECO:0000313" key="1">
    <source>
        <dbReference type="EMBL" id="KWU01663.1"/>
    </source>
</evidence>